<dbReference type="EC" id="5.1.1.7" evidence="3 8"/>
<reference evidence="10 11" key="1">
    <citation type="submission" date="2017-02" db="EMBL/GenBank/DDBJ databases">
        <authorList>
            <person name="Peterson S.W."/>
        </authorList>
    </citation>
    <scope>NUCLEOTIDE SEQUENCE [LARGE SCALE GENOMIC DNA]</scope>
    <source>
        <strain evidence="10 11">LMG 22410</strain>
    </source>
</reference>
<name>A0A1R4GJ31_9MICO</name>
<keyword evidence="11" id="KW-1185">Reference proteome</keyword>
<dbReference type="GO" id="GO:0008837">
    <property type="term" value="F:diaminopimelate epimerase activity"/>
    <property type="evidence" value="ECO:0007669"/>
    <property type="project" value="UniProtKB-UniRule"/>
</dbReference>
<feature type="active site" description="Proton acceptor" evidence="8">
    <location>
        <position position="227"/>
    </location>
</feature>
<evidence type="ECO:0000256" key="9">
    <source>
        <dbReference type="PROSITE-ProRule" id="PRU10125"/>
    </source>
</evidence>
<feature type="binding site" evidence="8">
    <location>
        <begin position="218"/>
        <end position="219"/>
    </location>
    <ligand>
        <name>substrate</name>
    </ligand>
</feature>
<evidence type="ECO:0000256" key="8">
    <source>
        <dbReference type="HAMAP-Rule" id="MF_00197"/>
    </source>
</evidence>
<dbReference type="OrthoDB" id="9805408at2"/>
<comment type="similarity">
    <text evidence="2 8">Belongs to the diaminopimelate epimerase family.</text>
</comment>
<feature type="site" description="Could be important to modulate the pK values of the two catalytic cysteine residues" evidence="8">
    <location>
        <position position="165"/>
    </location>
</feature>
<feature type="site" description="Could be important to modulate the pK values of the two catalytic cysteine residues" evidence="8">
    <location>
        <position position="218"/>
    </location>
</feature>
<feature type="active site" evidence="9">
    <location>
        <position position="81"/>
    </location>
</feature>
<dbReference type="InterPro" id="IPR018510">
    <property type="entry name" value="DAP_epimerase_AS"/>
</dbReference>
<feature type="binding site" evidence="8">
    <location>
        <position position="72"/>
    </location>
    <ligand>
        <name>substrate</name>
    </ligand>
</feature>
<dbReference type="GO" id="GO:0005829">
    <property type="term" value="C:cytosol"/>
    <property type="evidence" value="ECO:0007669"/>
    <property type="project" value="TreeGrafter"/>
</dbReference>
<dbReference type="InterPro" id="IPR001653">
    <property type="entry name" value="DAP_epimerase_DapF"/>
</dbReference>
<evidence type="ECO:0000256" key="4">
    <source>
        <dbReference type="ARBA" id="ARBA00022605"/>
    </source>
</evidence>
<evidence type="ECO:0000313" key="10">
    <source>
        <dbReference type="EMBL" id="SJM68114.1"/>
    </source>
</evidence>
<comment type="catalytic activity">
    <reaction evidence="7 8">
        <text>(2S,6S)-2,6-diaminopimelate = meso-2,6-diaminopimelate</text>
        <dbReference type="Rhea" id="RHEA:15393"/>
        <dbReference type="ChEBI" id="CHEBI:57609"/>
        <dbReference type="ChEBI" id="CHEBI:57791"/>
        <dbReference type="EC" id="5.1.1.7"/>
    </reaction>
</comment>
<keyword evidence="6 8" id="KW-0413">Isomerase</keyword>
<comment type="subunit">
    <text evidence="8">Homodimer.</text>
</comment>
<gene>
    <name evidence="8" type="primary">dapF</name>
    <name evidence="10" type="ORF">CZ674_12365</name>
</gene>
<dbReference type="AlphaFoldDB" id="A0A1R4GJ31"/>
<keyword evidence="4 8" id="KW-0028">Amino-acid biosynthesis</keyword>
<sequence>MQLRITKGHGTGNDFVLFTDPDAAVDLTDERVRWLADRHVGVGADGVIRAARASSIEGTESTTAVWFMDYRNADGSVSEMCGNGVRVFAKYLLDEQLVAPDADGAIEIGTRAGTKRVVIGTDETGADAFTVSMGDFTIGDDLALVSAVGLDVARPALAVDVGNPHLVVTLAEESELSRLQLAVAPQTDPEPVSGANIEFTVPGDIDDETGEITMRVHERGVGETLSCGTGAVAAAMAMRHWANDAGKLDTAPNTWLVRVPGGTLVVTADGTSATLSGPAELVFSADVTLD</sequence>
<accession>A0A1R4GJ31</accession>
<comment type="function">
    <text evidence="8">Catalyzes the stereoinversion of LL-2,6-diaminopimelate (L,L-DAP) to meso-diaminopimelate (meso-DAP), a precursor of L-lysine and an essential component of the bacterial peptidoglycan.</text>
</comment>
<feature type="binding site" evidence="8">
    <location>
        <begin position="228"/>
        <end position="229"/>
    </location>
    <ligand>
        <name>substrate</name>
    </ligand>
</feature>
<dbReference type="RefSeq" id="WP_086992849.1">
    <property type="nucleotide sequence ID" value="NZ_FUHU01000045.1"/>
</dbReference>
<dbReference type="Gene3D" id="3.10.310.10">
    <property type="entry name" value="Diaminopimelate Epimerase, Chain A, domain 1"/>
    <property type="match status" value="2"/>
</dbReference>
<organism evidence="10 11">
    <name type="scientific">Agrococcus casei LMG 22410</name>
    <dbReference type="NCBI Taxonomy" id="1255656"/>
    <lineage>
        <taxon>Bacteria</taxon>
        <taxon>Bacillati</taxon>
        <taxon>Actinomycetota</taxon>
        <taxon>Actinomycetes</taxon>
        <taxon>Micrococcales</taxon>
        <taxon>Microbacteriaceae</taxon>
        <taxon>Agrococcus</taxon>
    </lineage>
</organism>
<dbReference type="PROSITE" id="PS01326">
    <property type="entry name" value="DAP_EPIMERASE"/>
    <property type="match status" value="1"/>
</dbReference>
<comment type="pathway">
    <text evidence="1 8">Amino-acid biosynthesis; L-lysine biosynthesis via DAP pathway; DL-2,6-diaminopimelate from LL-2,6-diaminopimelate: step 1/1.</text>
</comment>
<evidence type="ECO:0000256" key="2">
    <source>
        <dbReference type="ARBA" id="ARBA00010219"/>
    </source>
</evidence>
<keyword evidence="8" id="KW-0963">Cytoplasm</keyword>
<feature type="binding site" evidence="8">
    <location>
        <position position="163"/>
    </location>
    <ligand>
        <name>substrate</name>
    </ligand>
</feature>
<dbReference type="HAMAP" id="MF_00197">
    <property type="entry name" value="DAP_epimerase"/>
    <property type="match status" value="1"/>
</dbReference>
<feature type="binding site" evidence="8">
    <location>
        <begin position="82"/>
        <end position="83"/>
    </location>
    <ligand>
        <name>substrate</name>
    </ligand>
</feature>
<dbReference type="EMBL" id="FUHU01000045">
    <property type="protein sequence ID" value="SJM68114.1"/>
    <property type="molecule type" value="Genomic_DNA"/>
</dbReference>
<comment type="subcellular location">
    <subcellularLocation>
        <location evidence="8">Cytoplasm</location>
    </subcellularLocation>
</comment>
<keyword evidence="5 8" id="KW-0457">Lysine biosynthesis</keyword>
<evidence type="ECO:0000313" key="11">
    <source>
        <dbReference type="Proteomes" id="UP000195787"/>
    </source>
</evidence>
<evidence type="ECO:0000256" key="6">
    <source>
        <dbReference type="ARBA" id="ARBA00023235"/>
    </source>
</evidence>
<protein>
    <recommendedName>
        <fullName evidence="3 8">Diaminopimelate epimerase</fullName>
        <shortName evidence="8">DAP epimerase</shortName>
        <ecNumber evidence="3 8">5.1.1.7</ecNumber>
    </recommendedName>
    <alternativeName>
        <fullName evidence="8">PLP-independent amino acid racemase</fullName>
    </alternativeName>
</protein>
<dbReference type="PANTHER" id="PTHR31689">
    <property type="entry name" value="DIAMINOPIMELATE EPIMERASE, CHLOROPLASTIC"/>
    <property type="match status" value="1"/>
</dbReference>
<dbReference type="Proteomes" id="UP000195787">
    <property type="component" value="Unassembled WGS sequence"/>
</dbReference>
<dbReference type="PANTHER" id="PTHR31689:SF0">
    <property type="entry name" value="DIAMINOPIMELATE EPIMERASE"/>
    <property type="match status" value="1"/>
</dbReference>
<dbReference type="NCBIfam" id="TIGR00652">
    <property type="entry name" value="DapF"/>
    <property type="match status" value="1"/>
</dbReference>
<feature type="binding site" evidence="8">
    <location>
        <position position="196"/>
    </location>
    <ligand>
        <name>substrate</name>
    </ligand>
</feature>
<dbReference type="GeneID" id="303174000"/>
<feature type="active site" description="Proton donor" evidence="8">
    <location>
        <position position="81"/>
    </location>
</feature>
<feature type="binding site" evidence="8">
    <location>
        <position position="13"/>
    </location>
    <ligand>
        <name>substrate</name>
    </ligand>
</feature>
<comment type="caution">
    <text evidence="8">Lacks conserved residue(s) required for the propagation of feature annotation.</text>
</comment>
<evidence type="ECO:0000256" key="3">
    <source>
        <dbReference type="ARBA" id="ARBA00013080"/>
    </source>
</evidence>
<proteinExistence type="inferred from homology"/>
<dbReference type="SUPFAM" id="SSF54506">
    <property type="entry name" value="Diaminopimelate epimerase-like"/>
    <property type="match status" value="2"/>
</dbReference>
<evidence type="ECO:0000256" key="1">
    <source>
        <dbReference type="ARBA" id="ARBA00005196"/>
    </source>
</evidence>
<dbReference type="Pfam" id="PF01678">
    <property type="entry name" value="DAP_epimerase"/>
    <property type="match status" value="2"/>
</dbReference>
<evidence type="ECO:0000256" key="7">
    <source>
        <dbReference type="ARBA" id="ARBA00051712"/>
    </source>
</evidence>
<evidence type="ECO:0000256" key="5">
    <source>
        <dbReference type="ARBA" id="ARBA00023154"/>
    </source>
</evidence>
<dbReference type="UniPathway" id="UPA00034">
    <property type="reaction ID" value="UER00025"/>
</dbReference>
<dbReference type="GO" id="GO:0009089">
    <property type="term" value="P:lysine biosynthetic process via diaminopimelate"/>
    <property type="evidence" value="ECO:0007669"/>
    <property type="project" value="UniProtKB-UniRule"/>
</dbReference>